<protein>
    <submittedName>
        <fullName evidence="2">Viral A-type inclusion protein</fullName>
    </submittedName>
</protein>
<feature type="coiled-coil region" evidence="1">
    <location>
        <begin position="224"/>
        <end position="276"/>
    </location>
</feature>
<gene>
    <name evidence="2" type="ORF">RFI_19202</name>
</gene>
<dbReference type="AlphaFoldDB" id="X6MW78"/>
<keyword evidence="3" id="KW-1185">Reference proteome</keyword>
<feature type="coiled-coil region" evidence="1">
    <location>
        <begin position="7"/>
        <end position="34"/>
    </location>
</feature>
<organism evidence="2 3">
    <name type="scientific">Reticulomyxa filosa</name>
    <dbReference type="NCBI Taxonomy" id="46433"/>
    <lineage>
        <taxon>Eukaryota</taxon>
        <taxon>Sar</taxon>
        <taxon>Rhizaria</taxon>
        <taxon>Retaria</taxon>
        <taxon>Foraminifera</taxon>
        <taxon>Monothalamids</taxon>
        <taxon>Reticulomyxidae</taxon>
        <taxon>Reticulomyxa</taxon>
    </lineage>
</organism>
<feature type="coiled-coil region" evidence="1">
    <location>
        <begin position="161"/>
        <end position="188"/>
    </location>
</feature>
<evidence type="ECO:0000313" key="3">
    <source>
        <dbReference type="Proteomes" id="UP000023152"/>
    </source>
</evidence>
<comment type="caution">
    <text evidence="2">The sequence shown here is derived from an EMBL/GenBank/DDBJ whole genome shotgun (WGS) entry which is preliminary data.</text>
</comment>
<keyword evidence="1" id="KW-0175">Coiled coil</keyword>
<dbReference type="EMBL" id="ASPP01015524">
    <property type="protein sequence ID" value="ETO18089.1"/>
    <property type="molecule type" value="Genomic_DNA"/>
</dbReference>
<accession>X6MW78</accession>
<evidence type="ECO:0000256" key="1">
    <source>
        <dbReference type="SAM" id="Coils"/>
    </source>
</evidence>
<evidence type="ECO:0000313" key="2">
    <source>
        <dbReference type="EMBL" id="ETO18089.1"/>
    </source>
</evidence>
<proteinExistence type="predicted"/>
<dbReference type="Proteomes" id="UP000023152">
    <property type="component" value="Unassembled WGS sequence"/>
</dbReference>
<reference evidence="2 3" key="1">
    <citation type="journal article" date="2013" name="Curr. Biol.">
        <title>The Genome of the Foraminiferan Reticulomyxa filosa.</title>
        <authorList>
            <person name="Glockner G."/>
            <person name="Hulsmann N."/>
            <person name="Schleicher M."/>
            <person name="Noegel A.A."/>
            <person name="Eichinger L."/>
            <person name="Gallinger C."/>
            <person name="Pawlowski J."/>
            <person name="Sierra R."/>
            <person name="Euteneuer U."/>
            <person name="Pillet L."/>
            <person name="Moustafa A."/>
            <person name="Platzer M."/>
            <person name="Groth M."/>
            <person name="Szafranski K."/>
            <person name="Schliwa M."/>
        </authorList>
    </citation>
    <scope>NUCLEOTIDE SEQUENCE [LARGE SCALE GENOMIC DNA]</scope>
</reference>
<name>X6MW78_RETFI</name>
<sequence length="461" mass="53480">MATEDIVANRERELNEIQNELQNIKQGLEKKIDILCASTQITCPYNEAKNSHLNLNTNGLQFMTSVNGAELIKLMWNDVFKHIKQVLVFNCMNFHQKFLQSSSLVEKLEAKCTLWEQYFQEAQAKLIECERQKSQLLFLNQNMEQDLKSLMHKEMMQTQQIKNLQETLSTIQHNNENLQLQFDDLKTNYDIQDDAIKSLNSSLFLHEKTNTNMYSTIHGKSDANKLLEKQNNAKDKKILQLMQQNSKLRVQYEHQVNELINKAANLTIQVDQLTVKNNTLNDVLKVTSPHTKDSKNAANYKYVFVRKVSFHKKSEAFKEFLKNLFVPMAQAVTTTEEFLIGGKWIKTEKNEATYTKTMISGEAAELVVGSKAVDLRKCKKHVWELKIQTEQFGPSSKTEENEKQEASMTIIITDKFDAKTSKQQCTKTFVGQNSPYYLAWVGNSGYLYWYDQIYFKKNLKI</sequence>